<evidence type="ECO:0000313" key="2">
    <source>
        <dbReference type="EMBL" id="KHD77557.1"/>
    </source>
</evidence>
<feature type="transmembrane region" description="Helical" evidence="1">
    <location>
        <begin position="184"/>
        <end position="201"/>
    </location>
</feature>
<gene>
    <name evidence="2" type="ORF">MB27_10720</name>
</gene>
<feature type="transmembrane region" description="Helical" evidence="1">
    <location>
        <begin position="78"/>
        <end position="96"/>
    </location>
</feature>
<dbReference type="Proteomes" id="UP000054537">
    <property type="component" value="Unassembled WGS sequence"/>
</dbReference>
<evidence type="ECO:0000313" key="3">
    <source>
        <dbReference type="Proteomes" id="UP000054537"/>
    </source>
</evidence>
<feature type="transmembrane region" description="Helical" evidence="1">
    <location>
        <begin position="146"/>
        <end position="164"/>
    </location>
</feature>
<dbReference type="AlphaFoldDB" id="A0A0A6XBR4"/>
<dbReference type="STRING" id="1869.MB27_10720"/>
<proteinExistence type="predicted"/>
<feature type="transmembrane region" description="Helical" evidence="1">
    <location>
        <begin position="116"/>
        <end position="134"/>
    </location>
</feature>
<sequence length="204" mass="21168">MRISRSVTALAGAGGVTVFLAAVTALHLLPTGLDPIGRTISEYVDEPYGRLLPLAGLGIGLGSLAVAHALAPLITRPALIALTVWGLAMLVVAAVPTDPAPPGRPVTLTTAGTVHLTAGAIAFLALPAAAVLITRTTPPAYRMLRILGYATPFALLLFLLTLTNRPPISRLIGEPIAYGLGERLMITVYCAWLLAAAFRALPKP</sequence>
<feature type="transmembrane region" description="Helical" evidence="1">
    <location>
        <begin position="50"/>
        <end position="71"/>
    </location>
</feature>
<keyword evidence="1" id="KW-0812">Transmembrane</keyword>
<evidence type="ECO:0000256" key="1">
    <source>
        <dbReference type="SAM" id="Phobius"/>
    </source>
</evidence>
<dbReference type="Pfam" id="PF06197">
    <property type="entry name" value="DUF998"/>
    <property type="match status" value="1"/>
</dbReference>
<evidence type="ECO:0008006" key="4">
    <source>
        <dbReference type="Google" id="ProtNLM"/>
    </source>
</evidence>
<dbReference type="EMBL" id="JRTT01000010">
    <property type="protein sequence ID" value="KHD77557.1"/>
    <property type="molecule type" value="Genomic_DNA"/>
</dbReference>
<dbReference type="InterPro" id="IPR009339">
    <property type="entry name" value="DUF998"/>
</dbReference>
<dbReference type="RefSeq" id="WP_043524073.1">
    <property type="nucleotide sequence ID" value="NZ_BAABKU010000015.1"/>
</dbReference>
<keyword evidence="1" id="KW-1133">Transmembrane helix</keyword>
<feature type="transmembrane region" description="Helical" evidence="1">
    <location>
        <begin position="7"/>
        <end position="30"/>
    </location>
</feature>
<protein>
    <recommendedName>
        <fullName evidence="4">DUF998 domain-containing protein</fullName>
    </recommendedName>
</protein>
<keyword evidence="3" id="KW-1185">Reference proteome</keyword>
<name>A0A0A6XBR4_ACTUT</name>
<accession>A0A0A6XBR4</accession>
<keyword evidence="1" id="KW-0472">Membrane</keyword>
<reference evidence="2 3" key="1">
    <citation type="submission" date="2014-10" db="EMBL/GenBank/DDBJ databases">
        <title>Draft genome sequence of Actinoplanes utahensis NRRL 12052.</title>
        <authorList>
            <person name="Velasco-Bucheli B."/>
            <person name="del Cerro C."/>
            <person name="Hormigo D."/>
            <person name="Garcia J.L."/>
            <person name="Acebal C."/>
            <person name="Arroyo M."/>
            <person name="de la Mata I."/>
        </authorList>
    </citation>
    <scope>NUCLEOTIDE SEQUENCE [LARGE SCALE GENOMIC DNA]</scope>
    <source>
        <strain evidence="2 3">NRRL 12052</strain>
    </source>
</reference>
<comment type="caution">
    <text evidence="2">The sequence shown here is derived from an EMBL/GenBank/DDBJ whole genome shotgun (WGS) entry which is preliminary data.</text>
</comment>
<organism evidence="2 3">
    <name type="scientific">Actinoplanes utahensis</name>
    <dbReference type="NCBI Taxonomy" id="1869"/>
    <lineage>
        <taxon>Bacteria</taxon>
        <taxon>Bacillati</taxon>
        <taxon>Actinomycetota</taxon>
        <taxon>Actinomycetes</taxon>
        <taxon>Micromonosporales</taxon>
        <taxon>Micromonosporaceae</taxon>
        <taxon>Actinoplanes</taxon>
    </lineage>
</organism>